<dbReference type="EC" id="2.8.2.8" evidence="4"/>
<gene>
    <name evidence="12" type="ORF">SMRZ_LOCUS22251</name>
</gene>
<evidence type="ECO:0000259" key="10">
    <source>
        <dbReference type="Pfam" id="PF00685"/>
    </source>
</evidence>
<accession>A0A183N1S6</accession>
<evidence type="ECO:0000256" key="9">
    <source>
        <dbReference type="ARBA" id="ARBA00023268"/>
    </source>
</evidence>
<dbReference type="SUPFAM" id="SSF52540">
    <property type="entry name" value="P-loop containing nucleoside triphosphate hydrolases"/>
    <property type="match status" value="1"/>
</dbReference>
<evidence type="ECO:0000313" key="13">
    <source>
        <dbReference type="Proteomes" id="UP000277204"/>
    </source>
</evidence>
<comment type="pathway">
    <text evidence="2">Glycan metabolism; heparan sulfate biosynthesis.</text>
</comment>
<organism evidence="12 13">
    <name type="scientific">Schistosoma margrebowiei</name>
    <dbReference type="NCBI Taxonomy" id="48269"/>
    <lineage>
        <taxon>Eukaryota</taxon>
        <taxon>Metazoa</taxon>
        <taxon>Spiralia</taxon>
        <taxon>Lophotrochozoa</taxon>
        <taxon>Platyhelminthes</taxon>
        <taxon>Trematoda</taxon>
        <taxon>Digenea</taxon>
        <taxon>Strigeidida</taxon>
        <taxon>Schistosomatoidea</taxon>
        <taxon>Schistosomatidae</taxon>
        <taxon>Schistosoma</taxon>
    </lineage>
</organism>
<dbReference type="InterPro" id="IPR000863">
    <property type="entry name" value="Sulfotransferase_dom"/>
</dbReference>
<reference evidence="12 13" key="1">
    <citation type="submission" date="2018-11" db="EMBL/GenBank/DDBJ databases">
        <authorList>
            <consortium name="Pathogen Informatics"/>
        </authorList>
    </citation>
    <scope>NUCLEOTIDE SEQUENCE [LARGE SCALE GENOMIC DNA]</scope>
    <source>
        <strain evidence="12 13">Zambia</strain>
    </source>
</reference>
<evidence type="ECO:0000259" key="11">
    <source>
        <dbReference type="Pfam" id="PF12062"/>
    </source>
</evidence>
<evidence type="ECO:0000256" key="1">
    <source>
        <dbReference type="ARBA" id="ARBA00004841"/>
    </source>
</evidence>
<keyword evidence="9" id="KW-0511">Multifunctional enzyme</keyword>
<evidence type="ECO:0000256" key="4">
    <source>
        <dbReference type="ARBA" id="ARBA00012979"/>
    </source>
</evidence>
<proteinExistence type="inferred from homology"/>
<dbReference type="PANTHER" id="PTHR10605">
    <property type="entry name" value="HEPARAN SULFATE SULFOTRANSFERASE"/>
    <property type="match status" value="1"/>
</dbReference>
<dbReference type="Gene3D" id="3.40.50.300">
    <property type="entry name" value="P-loop containing nucleotide triphosphate hydrolases"/>
    <property type="match status" value="1"/>
</dbReference>
<dbReference type="Pfam" id="PF12062">
    <property type="entry name" value="HSNSD-CE"/>
    <property type="match status" value="1"/>
</dbReference>
<evidence type="ECO:0000313" key="12">
    <source>
        <dbReference type="EMBL" id="VDP42580.1"/>
    </source>
</evidence>
<evidence type="ECO:0000256" key="2">
    <source>
        <dbReference type="ARBA" id="ARBA00005093"/>
    </source>
</evidence>
<keyword evidence="5" id="KW-0808">Transferase</keyword>
<dbReference type="Proteomes" id="UP000277204">
    <property type="component" value="Unassembled WGS sequence"/>
</dbReference>
<dbReference type="GO" id="GO:0015016">
    <property type="term" value="F:heparan sulfate N-sulfotransferase activity"/>
    <property type="evidence" value="ECO:0007669"/>
    <property type="project" value="UniProtKB-EC"/>
</dbReference>
<sequence length="433" mass="51022">MMNKTYIQQDIERNQVFAKEHDIPVQIGYSIAPRHSGVYPVYPDLYEAWRTVSNVNVTSTIHYPYVRSSDFRLGFRYNNIQLIVAYIYGANSFSCFVFVKFFIGSTALLHFLLLNPELMSNRFQHDSTFEELQFFSSDDIYSRGVHWYMNQFPNNSIVSPTHAYNFNNNRSNYLKSYTAEQIRFEKSATYFDNPKAPARIYALMPKVKLIVLLRNPIERAYSWYQHRLAHRDIAPQLLSFVDLMRYGHNLTEATLLSIVPTDRFSNLSIDINNSSLMQQLVSSINHLWSRCTGPGNYEQHLRNWLTYFPASQLLLLDADRFSRNPVPIMKIVQQFILVRRQLDYSQYLHFNRKKGFFCVVTRNALNWNNGCLGRSKGRTYEQLDRNILLPNLMELYFSKANHKLYRLLQKYPLWNSALTLNTHKLPSWIKMSN</sequence>
<evidence type="ECO:0000256" key="8">
    <source>
        <dbReference type="ARBA" id="ARBA00023180"/>
    </source>
</evidence>
<dbReference type="GO" id="GO:0019213">
    <property type="term" value="F:deacetylase activity"/>
    <property type="evidence" value="ECO:0007669"/>
    <property type="project" value="TreeGrafter"/>
</dbReference>
<keyword evidence="7" id="KW-1015">Disulfide bond</keyword>
<dbReference type="PANTHER" id="PTHR10605:SF56">
    <property type="entry name" value="BIFUNCTIONAL HEPARAN SULFATE N-DEACETYLASE_N-SULFOTRANSFERASE"/>
    <property type="match status" value="1"/>
</dbReference>
<dbReference type="STRING" id="48269.A0A183N1S6"/>
<comment type="similarity">
    <text evidence="3">Belongs to the sulfotransferase 1 family. NDST subfamily.</text>
</comment>
<feature type="domain" description="Sulfotransferase" evidence="10">
    <location>
        <begin position="104"/>
        <end position="360"/>
    </location>
</feature>
<feature type="domain" description="Heparan sulphate-N-deacetylase deacetylase" evidence="11">
    <location>
        <begin position="2"/>
        <end position="85"/>
    </location>
</feature>
<dbReference type="GO" id="GO:0000139">
    <property type="term" value="C:Golgi membrane"/>
    <property type="evidence" value="ECO:0007669"/>
    <property type="project" value="UniProtKB-SubCell"/>
</dbReference>
<comment type="pathway">
    <text evidence="1">Glycan metabolism; heparin biosynthesis.</text>
</comment>
<dbReference type="EMBL" id="UZAI01019068">
    <property type="protein sequence ID" value="VDP42580.1"/>
    <property type="molecule type" value="Genomic_DNA"/>
</dbReference>
<keyword evidence="6" id="KW-0378">Hydrolase</keyword>
<evidence type="ECO:0000256" key="5">
    <source>
        <dbReference type="ARBA" id="ARBA00022679"/>
    </source>
</evidence>
<evidence type="ECO:0000256" key="6">
    <source>
        <dbReference type="ARBA" id="ARBA00022801"/>
    </source>
</evidence>
<dbReference type="InterPro" id="IPR027417">
    <property type="entry name" value="P-loop_NTPase"/>
</dbReference>
<keyword evidence="8" id="KW-0325">Glycoprotein</keyword>
<dbReference type="Pfam" id="PF00685">
    <property type="entry name" value="Sulfotransfer_1"/>
    <property type="match status" value="1"/>
</dbReference>
<dbReference type="UniPathway" id="UPA00862"/>
<keyword evidence="13" id="KW-1185">Reference proteome</keyword>
<dbReference type="GO" id="GO:0015012">
    <property type="term" value="P:heparan sulfate proteoglycan biosynthetic process"/>
    <property type="evidence" value="ECO:0007669"/>
    <property type="project" value="UniProtKB-UniPathway"/>
</dbReference>
<dbReference type="InterPro" id="IPR037359">
    <property type="entry name" value="NST/OST"/>
</dbReference>
<evidence type="ECO:0000256" key="3">
    <source>
        <dbReference type="ARBA" id="ARBA00010420"/>
    </source>
</evidence>
<dbReference type="GO" id="GO:0016787">
    <property type="term" value="F:hydrolase activity"/>
    <property type="evidence" value="ECO:0007669"/>
    <property type="project" value="UniProtKB-KW"/>
</dbReference>
<evidence type="ECO:0000256" key="7">
    <source>
        <dbReference type="ARBA" id="ARBA00023157"/>
    </source>
</evidence>
<dbReference type="AlphaFoldDB" id="A0A183N1S6"/>
<name>A0A183N1S6_9TREM</name>
<dbReference type="GO" id="GO:0030210">
    <property type="term" value="P:heparin proteoglycan biosynthetic process"/>
    <property type="evidence" value="ECO:0007669"/>
    <property type="project" value="UniProtKB-UniPathway"/>
</dbReference>
<dbReference type="InterPro" id="IPR021930">
    <property type="entry name" value="Heparan_SO4_deacetylase_dom"/>
</dbReference>
<protein>
    <recommendedName>
        <fullName evidence="4">[heparan sulfate]-glucosamine N-sulfotransferase</fullName>
        <ecNumber evidence="4">2.8.2.8</ecNumber>
    </recommendedName>
</protein>
<dbReference type="UniPathway" id="UPA00756"/>